<reference evidence="2" key="1">
    <citation type="submission" date="2024-09" db="EMBL/GenBank/DDBJ databases">
        <authorList>
            <person name="Sun Q."/>
        </authorList>
    </citation>
    <scope>NUCLEOTIDE SEQUENCE [LARGE SCALE GENOMIC DNA]</scope>
    <source>
        <strain evidence="2">JCM 31273</strain>
    </source>
</reference>
<accession>A0ABD5MKD4</accession>
<dbReference type="PANTHER" id="PTHR41252">
    <property type="entry name" value="BLR2505 PROTEIN"/>
    <property type="match status" value="1"/>
</dbReference>
<feature type="domain" description="SnoaL-like" evidence="1">
    <location>
        <begin position="12"/>
        <end position="117"/>
    </location>
</feature>
<dbReference type="EMBL" id="JBHMAJ010000001">
    <property type="protein sequence ID" value="MFB9823000.1"/>
    <property type="molecule type" value="Genomic_DNA"/>
</dbReference>
<protein>
    <submittedName>
        <fullName evidence="2">Nuclear transport factor 2 family protein</fullName>
    </submittedName>
</protein>
<dbReference type="GeneID" id="67209286"/>
<evidence type="ECO:0000313" key="3">
    <source>
        <dbReference type="Proteomes" id="UP001589595"/>
    </source>
</evidence>
<dbReference type="AlphaFoldDB" id="A0ABD5MKD4"/>
<dbReference type="SUPFAM" id="SSF54427">
    <property type="entry name" value="NTF2-like"/>
    <property type="match status" value="1"/>
</dbReference>
<comment type="caution">
    <text evidence="2">The sequence shown here is derived from an EMBL/GenBank/DDBJ whole genome shotgun (WGS) entry which is preliminary data.</text>
</comment>
<dbReference type="Pfam" id="PF12680">
    <property type="entry name" value="SnoaL_2"/>
    <property type="match status" value="1"/>
</dbReference>
<organism evidence="2 3">
    <name type="scientific">Halobaculum roseum</name>
    <dbReference type="NCBI Taxonomy" id="2175149"/>
    <lineage>
        <taxon>Archaea</taxon>
        <taxon>Methanobacteriati</taxon>
        <taxon>Methanobacteriota</taxon>
        <taxon>Stenosarchaea group</taxon>
        <taxon>Halobacteria</taxon>
        <taxon>Halobacteriales</taxon>
        <taxon>Haloferacaceae</taxon>
        <taxon>Halobaculum</taxon>
    </lineage>
</organism>
<sequence>MASQQRTNVEIVREGYEAFNEGDFETAMERFDDDIEWICPDGIRYGGTYHGPEEVGGFFERVTSDIDGLQLDIDRFIDGGDTVVVVGKTRGTASETGETLEYPFAHVLDLEDGRMTRFQEYPDTAQMEQALGP</sequence>
<proteinExistence type="predicted"/>
<keyword evidence="3" id="KW-1185">Reference proteome</keyword>
<name>A0ABD5MKD4_9EURY</name>
<dbReference type="InterPro" id="IPR037401">
    <property type="entry name" value="SnoaL-like"/>
</dbReference>
<dbReference type="InterPro" id="IPR032710">
    <property type="entry name" value="NTF2-like_dom_sf"/>
</dbReference>
<dbReference type="Proteomes" id="UP001589595">
    <property type="component" value="Unassembled WGS sequence"/>
</dbReference>
<dbReference type="Gene3D" id="3.10.450.50">
    <property type="match status" value="1"/>
</dbReference>
<dbReference type="RefSeq" id="WP_222922076.1">
    <property type="nucleotide sequence ID" value="NZ_CP082286.1"/>
</dbReference>
<gene>
    <name evidence="2" type="ORF">ACFFOL_02195</name>
</gene>
<dbReference type="PANTHER" id="PTHR41252:SF1">
    <property type="entry name" value="BLR2505 PROTEIN"/>
    <property type="match status" value="1"/>
</dbReference>
<evidence type="ECO:0000259" key="1">
    <source>
        <dbReference type="Pfam" id="PF12680"/>
    </source>
</evidence>
<evidence type="ECO:0000313" key="2">
    <source>
        <dbReference type="EMBL" id="MFB9823000.1"/>
    </source>
</evidence>